<dbReference type="SUPFAM" id="SSF52833">
    <property type="entry name" value="Thioredoxin-like"/>
    <property type="match status" value="1"/>
</dbReference>
<feature type="domain" description="Glutaredoxin" evidence="1">
    <location>
        <begin position="13"/>
        <end position="67"/>
    </location>
</feature>
<keyword evidence="3" id="KW-1185">Reference proteome</keyword>
<protein>
    <submittedName>
        <fullName evidence="2">NrdH-redoxin</fullName>
    </submittedName>
</protein>
<dbReference type="EMBL" id="LQPZ01000037">
    <property type="protein sequence ID" value="ORX01442.1"/>
    <property type="molecule type" value="Genomic_DNA"/>
</dbReference>
<dbReference type="InterPro" id="IPR011915">
    <property type="entry name" value="GlrX_actino"/>
</dbReference>
<dbReference type="RefSeq" id="WP_085110763.1">
    <property type="nucleotide sequence ID" value="NZ_JACKSN010000027.1"/>
</dbReference>
<evidence type="ECO:0000313" key="2">
    <source>
        <dbReference type="EMBL" id="ORX01442.1"/>
    </source>
</evidence>
<dbReference type="AlphaFoldDB" id="A0A1X2EGU1"/>
<proteinExistence type="predicted"/>
<dbReference type="PROSITE" id="PS51354">
    <property type="entry name" value="GLUTAREDOXIN_2"/>
    <property type="match status" value="1"/>
</dbReference>
<dbReference type="CDD" id="cd02976">
    <property type="entry name" value="NrdH"/>
    <property type="match status" value="1"/>
</dbReference>
<dbReference type="Proteomes" id="UP000193090">
    <property type="component" value="Unassembled WGS sequence"/>
</dbReference>
<dbReference type="Gene3D" id="3.40.30.10">
    <property type="entry name" value="Glutaredoxin"/>
    <property type="match status" value="1"/>
</dbReference>
<dbReference type="GO" id="GO:0045454">
    <property type="term" value="P:cell redox homeostasis"/>
    <property type="evidence" value="ECO:0007669"/>
    <property type="project" value="TreeGrafter"/>
</dbReference>
<dbReference type="STRING" id="1798.AWC30_13775"/>
<dbReference type="InterPro" id="IPR002109">
    <property type="entry name" value="Glutaredoxin"/>
</dbReference>
<dbReference type="NCBIfam" id="TIGR02200">
    <property type="entry name" value="GlrX_actino"/>
    <property type="match status" value="1"/>
</dbReference>
<gene>
    <name evidence="2" type="ORF">AWC30_13775</name>
</gene>
<dbReference type="GO" id="GO:0009055">
    <property type="term" value="F:electron transfer activity"/>
    <property type="evidence" value="ECO:0007669"/>
    <property type="project" value="TreeGrafter"/>
</dbReference>
<dbReference type="InterPro" id="IPR036249">
    <property type="entry name" value="Thioredoxin-like_sf"/>
</dbReference>
<evidence type="ECO:0000313" key="3">
    <source>
        <dbReference type="Proteomes" id="UP000193090"/>
    </source>
</evidence>
<reference evidence="2 3" key="1">
    <citation type="submission" date="2016-01" db="EMBL/GenBank/DDBJ databases">
        <title>The new phylogeny of the genus Mycobacterium.</title>
        <authorList>
            <person name="Tarcisio F."/>
            <person name="Conor M."/>
            <person name="Antonella G."/>
            <person name="Elisabetta G."/>
            <person name="Giulia F.S."/>
            <person name="Sara T."/>
            <person name="Anna F."/>
            <person name="Clotilde B."/>
            <person name="Roberto B."/>
            <person name="Veronica D.S."/>
            <person name="Fabio R."/>
            <person name="Monica P."/>
            <person name="Olivier J."/>
            <person name="Enrico T."/>
            <person name="Nicola S."/>
        </authorList>
    </citation>
    <scope>NUCLEOTIDE SEQUENCE [LARGE SCALE GENOMIC DNA]</scope>
    <source>
        <strain evidence="2 3">DSM 44153</strain>
    </source>
</reference>
<dbReference type="PANTHER" id="PTHR34386">
    <property type="entry name" value="GLUTAREDOXIN"/>
    <property type="match status" value="1"/>
</dbReference>
<dbReference type="InterPro" id="IPR051548">
    <property type="entry name" value="Grx-like_ET"/>
</dbReference>
<dbReference type="Pfam" id="PF00462">
    <property type="entry name" value="Glutaredoxin"/>
    <property type="match status" value="1"/>
</dbReference>
<name>A0A1X2EGU1_9MYCO</name>
<sequence>MSTSKSAGSDSFTLYSTPWCPFCLRLKAMLKAAGIGYTEINIEKDPEAAEFVGSVNDGNHTVPTLRFSDGSTLTNPSVGEVKQKLAELAG</sequence>
<organism evidence="2 3">
    <name type="scientific">Mycolicibacillus trivialis</name>
    <dbReference type="NCBI Taxonomy" id="1798"/>
    <lineage>
        <taxon>Bacteria</taxon>
        <taxon>Bacillati</taxon>
        <taxon>Actinomycetota</taxon>
        <taxon>Actinomycetes</taxon>
        <taxon>Mycobacteriales</taxon>
        <taxon>Mycobacteriaceae</taxon>
        <taxon>Mycolicibacillus</taxon>
    </lineage>
</organism>
<accession>A0A1X2EGU1</accession>
<dbReference type="OrthoDB" id="8991911at2"/>
<evidence type="ECO:0000259" key="1">
    <source>
        <dbReference type="Pfam" id="PF00462"/>
    </source>
</evidence>
<dbReference type="PANTHER" id="PTHR34386:SF1">
    <property type="entry name" value="GLUTAREDOXIN-LIKE PROTEIN NRDH"/>
    <property type="match status" value="1"/>
</dbReference>
<comment type="caution">
    <text evidence="2">The sequence shown here is derived from an EMBL/GenBank/DDBJ whole genome shotgun (WGS) entry which is preliminary data.</text>
</comment>